<protein>
    <recommendedName>
        <fullName evidence="3">CAAX prenyl protease 2/Lysostaphin resistance protein A-like domain-containing protein</fullName>
    </recommendedName>
</protein>
<organism evidence="4 5">
    <name type="scientific">Levilactobacillus bambusae</name>
    <dbReference type="NCBI Taxonomy" id="2024736"/>
    <lineage>
        <taxon>Bacteria</taxon>
        <taxon>Bacillati</taxon>
        <taxon>Bacillota</taxon>
        <taxon>Bacilli</taxon>
        <taxon>Lactobacillales</taxon>
        <taxon>Lactobacillaceae</taxon>
        <taxon>Levilactobacillus</taxon>
    </lineage>
</organism>
<evidence type="ECO:0000313" key="5">
    <source>
        <dbReference type="Proteomes" id="UP000245080"/>
    </source>
</evidence>
<keyword evidence="5" id="KW-1185">Reference proteome</keyword>
<dbReference type="Pfam" id="PF02517">
    <property type="entry name" value="Rce1-like"/>
    <property type="match status" value="1"/>
</dbReference>
<keyword evidence="2" id="KW-0472">Membrane</keyword>
<feature type="transmembrane region" description="Helical" evidence="2">
    <location>
        <begin position="179"/>
        <end position="198"/>
    </location>
</feature>
<feature type="transmembrane region" description="Helical" evidence="2">
    <location>
        <begin position="19"/>
        <end position="38"/>
    </location>
</feature>
<gene>
    <name evidence="4" type="ORF">DCM90_01310</name>
</gene>
<sequence>MIHNPHYVKSAHSLQAECYCIWGPWTTLILICGMGSIAVAQFAWWQMVLECISVPIFIGMLSIYLSESAEHFGVRDLTQLLLFAAAFIAVTAGLFRSGFVSPVILTPQHGWQMGLLLVFGILINPFFETVLFHYYLQGRLFPYFFTKLGLSRHACLVSCIGLTTLLYMTYLSWHPELPMFSAGAFWTLSPVILFSLLYARTQNNFWAVWGMRVIVNLALLAVM</sequence>
<dbReference type="AlphaFoldDB" id="A0A2V1N0V0"/>
<evidence type="ECO:0000259" key="3">
    <source>
        <dbReference type="Pfam" id="PF02517"/>
    </source>
</evidence>
<feature type="transmembrane region" description="Helical" evidence="2">
    <location>
        <begin position="44"/>
        <end position="65"/>
    </location>
</feature>
<dbReference type="EMBL" id="QCXQ01000001">
    <property type="protein sequence ID" value="PWG00844.1"/>
    <property type="molecule type" value="Genomic_DNA"/>
</dbReference>
<keyword evidence="2" id="KW-0812">Transmembrane</keyword>
<evidence type="ECO:0000313" key="4">
    <source>
        <dbReference type="EMBL" id="PWG00844.1"/>
    </source>
</evidence>
<dbReference type="InterPro" id="IPR003675">
    <property type="entry name" value="Rce1/LyrA-like_dom"/>
</dbReference>
<feature type="transmembrane region" description="Helical" evidence="2">
    <location>
        <begin position="205"/>
        <end position="222"/>
    </location>
</feature>
<evidence type="ECO:0000256" key="1">
    <source>
        <dbReference type="ARBA" id="ARBA00009067"/>
    </source>
</evidence>
<comment type="caution">
    <text evidence="4">The sequence shown here is derived from an EMBL/GenBank/DDBJ whole genome shotgun (WGS) entry which is preliminary data.</text>
</comment>
<dbReference type="RefSeq" id="WP_109249557.1">
    <property type="nucleotide sequence ID" value="NZ_QCXQ01000001.1"/>
</dbReference>
<keyword evidence="2" id="KW-1133">Transmembrane helix</keyword>
<accession>A0A2V1N0V0</accession>
<feature type="transmembrane region" description="Helical" evidence="2">
    <location>
        <begin position="77"/>
        <end position="95"/>
    </location>
</feature>
<name>A0A2V1N0V0_9LACO</name>
<feature type="transmembrane region" description="Helical" evidence="2">
    <location>
        <begin position="155"/>
        <end position="173"/>
    </location>
</feature>
<proteinExistence type="inferred from homology"/>
<feature type="transmembrane region" description="Helical" evidence="2">
    <location>
        <begin position="115"/>
        <end position="135"/>
    </location>
</feature>
<reference evidence="4 5" key="1">
    <citation type="journal article" date="2018" name="Int. J. Syst. Evol. Microbiol.">
        <title>Lactobacillus bambusae sp. nov., isolated from a traditional fermented Ma-bamboo shoots of Taiwan.</title>
        <authorList>
            <person name="Wang L.-T."/>
        </authorList>
    </citation>
    <scope>NUCLEOTIDE SEQUENCE [LARGE SCALE GENOMIC DNA]</scope>
    <source>
        <strain evidence="4 5">BS-W1</strain>
    </source>
</reference>
<dbReference type="Proteomes" id="UP000245080">
    <property type="component" value="Unassembled WGS sequence"/>
</dbReference>
<comment type="similarity">
    <text evidence="1">Belongs to the UPF0177 family.</text>
</comment>
<evidence type="ECO:0000256" key="2">
    <source>
        <dbReference type="SAM" id="Phobius"/>
    </source>
</evidence>
<feature type="domain" description="CAAX prenyl protease 2/Lysostaphin resistance protein A-like" evidence="3">
    <location>
        <begin position="114"/>
        <end position="217"/>
    </location>
</feature>